<keyword evidence="2" id="KW-1185">Reference proteome</keyword>
<dbReference type="Proteomes" id="UP001194746">
    <property type="component" value="Unassembled WGS sequence"/>
</dbReference>
<dbReference type="Pfam" id="PF05721">
    <property type="entry name" value="PhyH"/>
    <property type="match status" value="1"/>
</dbReference>
<dbReference type="SUPFAM" id="SSF51197">
    <property type="entry name" value="Clavaminate synthase-like"/>
    <property type="match status" value="1"/>
</dbReference>
<reference evidence="1" key="2">
    <citation type="submission" date="2020-02" db="EMBL/GenBank/DDBJ databases">
        <authorList>
            <person name="Gilchrist C.L.M."/>
            <person name="Chooi Y.-H."/>
        </authorList>
    </citation>
    <scope>NUCLEOTIDE SEQUENCE</scope>
    <source>
        <strain evidence="1">MST-FP2251</strain>
    </source>
</reference>
<name>A0AAD4CHN9_ASPNN</name>
<evidence type="ECO:0008006" key="3">
    <source>
        <dbReference type="Google" id="ProtNLM"/>
    </source>
</evidence>
<dbReference type="EMBL" id="VCAU01000073">
    <property type="protein sequence ID" value="KAF9886701.1"/>
    <property type="molecule type" value="Genomic_DNA"/>
</dbReference>
<dbReference type="AlphaFoldDB" id="A0AAD4CHN9"/>
<gene>
    <name evidence="1" type="ORF">FE257_011215</name>
</gene>
<evidence type="ECO:0000313" key="2">
    <source>
        <dbReference type="Proteomes" id="UP001194746"/>
    </source>
</evidence>
<dbReference type="Gene3D" id="2.60.120.620">
    <property type="entry name" value="q2cbj1_9rhob like domain"/>
    <property type="match status" value="1"/>
</dbReference>
<evidence type="ECO:0000313" key="1">
    <source>
        <dbReference type="EMBL" id="KAF9886701.1"/>
    </source>
</evidence>
<dbReference type="InterPro" id="IPR047128">
    <property type="entry name" value="PhyH"/>
</dbReference>
<dbReference type="InterPro" id="IPR008775">
    <property type="entry name" value="Phytyl_CoA_dOase-like"/>
</dbReference>
<proteinExistence type="predicted"/>
<organism evidence="1 2">
    <name type="scientific">Aspergillus nanangensis</name>
    <dbReference type="NCBI Taxonomy" id="2582783"/>
    <lineage>
        <taxon>Eukaryota</taxon>
        <taxon>Fungi</taxon>
        <taxon>Dikarya</taxon>
        <taxon>Ascomycota</taxon>
        <taxon>Pezizomycotina</taxon>
        <taxon>Eurotiomycetes</taxon>
        <taxon>Eurotiomycetidae</taxon>
        <taxon>Eurotiales</taxon>
        <taxon>Aspergillaceae</taxon>
        <taxon>Aspergillus</taxon>
        <taxon>Aspergillus subgen. Circumdati</taxon>
    </lineage>
</organism>
<dbReference type="GO" id="GO:0048244">
    <property type="term" value="F:phytanoyl-CoA dioxygenase activity"/>
    <property type="evidence" value="ECO:0007669"/>
    <property type="project" value="InterPro"/>
</dbReference>
<reference evidence="1" key="1">
    <citation type="journal article" date="2019" name="Beilstein J. Org. Chem.">
        <title>Nanangenines: drimane sesquiterpenoids as the dominant metabolite cohort of a novel Australian fungus, Aspergillus nanangensis.</title>
        <authorList>
            <person name="Lacey H.J."/>
            <person name="Gilchrist C.L.M."/>
            <person name="Crombie A."/>
            <person name="Kalaitzis J.A."/>
            <person name="Vuong D."/>
            <person name="Rutledge P.J."/>
            <person name="Turner P."/>
            <person name="Pitt J.I."/>
            <person name="Lacey E."/>
            <person name="Chooi Y.H."/>
            <person name="Piggott A.M."/>
        </authorList>
    </citation>
    <scope>NUCLEOTIDE SEQUENCE</scope>
    <source>
        <strain evidence="1">MST-FP2251</strain>
    </source>
</reference>
<dbReference type="GO" id="GO:0001561">
    <property type="term" value="P:fatty acid alpha-oxidation"/>
    <property type="evidence" value="ECO:0007669"/>
    <property type="project" value="InterPro"/>
</dbReference>
<protein>
    <recommendedName>
        <fullName evidence="3">Phytanoyl-CoA dioxygenase family protein</fullName>
    </recommendedName>
</protein>
<accession>A0AAD4CHN9</accession>
<sequence length="411" mass="46003">MTLSNGAHSIPDRRFNPDSISLDEFKRICSQTTDKATYPLAQTVEKNIPVYDVSQFDSNQLDATLVARLQDEWHHILSCGPGIYVLKGMYNPSQYGSTLTAANTAFQRIIMHERSSSNPKGDHFAASGKNDRIWNSFSKHALDDPVSFVEYYSNPWLRRVSESWLGPAYRVTAQVNIVKPGGAAQDSHRDYHLGFQELDRCAGFPRSIQLASQYLTLQGAVAHSDMPVESGPTRFLPFSQTYEPGYLAWRREEFRAYFRENYVALPLSFGDGVFFNPALFHAAGANEMEEEPAASTLDGGFHRKANLLQISSGLGKTMESIDIVPIMDKCWDEMAKRYRTAEGSVDAALENAVFAIADGYPFPTNLDRRPPAPSGMAPESEQEIILRGLREGWTRERAVAELRQMKLDSNA</sequence>
<comment type="caution">
    <text evidence="1">The sequence shown here is derived from an EMBL/GenBank/DDBJ whole genome shotgun (WGS) entry which is preliminary data.</text>
</comment>
<dbReference type="PANTHER" id="PTHR21308">
    <property type="entry name" value="PHYTANOYL-COA ALPHA-HYDROXYLASE"/>
    <property type="match status" value="1"/>
</dbReference>
<dbReference type="PANTHER" id="PTHR21308:SF8">
    <property type="entry name" value="PHYTANOYL-COA DIOXYGENASE FAMILY PROTEIN (AFU_ORTHOLOGUE AFUA_2G09620)"/>
    <property type="match status" value="1"/>
</dbReference>